<name>A0A6G8R686_9CAUD</name>
<evidence type="ECO:0000313" key="2">
    <source>
        <dbReference type="EMBL" id="QIN96906.1"/>
    </source>
</evidence>
<dbReference type="RefSeq" id="YP_010670573.1">
    <property type="nucleotide sequence ID" value="NC_070965.1"/>
</dbReference>
<dbReference type="InterPro" id="IPR038553">
    <property type="entry name" value="T4-gp15_tss_sf"/>
</dbReference>
<feature type="compositionally biased region" description="Basic and acidic residues" evidence="1">
    <location>
        <begin position="258"/>
        <end position="270"/>
    </location>
</feature>
<evidence type="ECO:0000313" key="3">
    <source>
        <dbReference type="Proteomes" id="UP000501900"/>
    </source>
</evidence>
<protein>
    <submittedName>
        <fullName evidence="2">Tail sheath stabilizer</fullName>
    </submittedName>
</protein>
<feature type="region of interest" description="Disordered" evidence="1">
    <location>
        <begin position="236"/>
        <end position="276"/>
    </location>
</feature>
<dbReference type="KEGG" id="vg:77946783"/>
<keyword evidence="3" id="KW-1185">Reference proteome</keyword>
<organism evidence="2 3">
    <name type="scientific">Synechococcus phage S-H34</name>
    <dbReference type="NCBI Taxonomy" id="2718942"/>
    <lineage>
        <taxon>Viruses</taxon>
        <taxon>Duplodnaviria</taxon>
        <taxon>Heunggongvirae</taxon>
        <taxon>Uroviricota</taxon>
        <taxon>Caudoviricetes</taxon>
        <taxon>Pantevenvirales</taxon>
        <taxon>Kyanoviridae</taxon>
        <taxon>Makaravirus</taxon>
        <taxon>Makaravirus thirtyfour</taxon>
    </lineage>
</organism>
<dbReference type="Gene3D" id="3.30.2000.40">
    <property type="entry name" value="Myoviridae tail sheath stabiliser"/>
    <property type="match status" value="1"/>
</dbReference>
<dbReference type="Proteomes" id="UP000501900">
    <property type="component" value="Genome"/>
</dbReference>
<dbReference type="EMBL" id="MT162467">
    <property type="protein sequence ID" value="QIN96906.1"/>
    <property type="molecule type" value="Genomic_DNA"/>
</dbReference>
<evidence type="ECO:0000256" key="1">
    <source>
        <dbReference type="SAM" id="MobiDB-lite"/>
    </source>
</evidence>
<accession>A0A6G8R686</accession>
<proteinExistence type="predicted"/>
<dbReference type="GeneID" id="77946783"/>
<reference evidence="2 3" key="1">
    <citation type="submission" date="2020-03" db="EMBL/GenBank/DDBJ databases">
        <title>The Isolation and Genome Sequence of a Novel Cyanophage S-H34 from the Huanghai Sea, China.</title>
        <authorList>
            <person name="Jiang T."/>
        </authorList>
    </citation>
    <scope>NUCLEOTIDE SEQUENCE [LARGE SCALE GENOMIC DNA]</scope>
</reference>
<dbReference type="Pfam" id="PF16724">
    <property type="entry name" value="T4-gp15_tss"/>
    <property type="match status" value="1"/>
</dbReference>
<sequence>MLGRYFYHSIFRKSIISFGTLFNDIVIKRKSADKASTLESFKVPVKYGPTQKYLARIAADPGAQRQQVQINLPIMSFEIKGVSYDTSRKLPPTTFAKSSPKEGSDVDGQAVQMSQYLPVPYTMDVELSILAKNQDDGLQILEQILPNFHPLVSVSIVIIDETHEERDIAVVLNSIDYTDEYEGDFTQRRFLQWKLNFQIKTYLFGPVDVQKDIRKAIVNYRTDIANRNTELRYTAEVQSTDEPPIPRDEINPETDNWTVKETREDVHSEDNDFFGL</sequence>
<dbReference type="InterPro" id="IPR031997">
    <property type="entry name" value="T4-gp15_tss"/>
</dbReference>